<protein>
    <submittedName>
        <fullName evidence="1">Uncharacterized protein</fullName>
    </submittedName>
</protein>
<sequence length="73" mass="8363">MSSVELKFMSHEQFDSELEPVGQHIGRRSKFLGYPALQVLPTQDQTSELGWGLRRAEGRLQLVHKLIELIRSS</sequence>
<gene>
    <name evidence="1" type="ORF">P4U43_06400</name>
</gene>
<reference evidence="1 2" key="1">
    <citation type="journal article" date="2023" name="Int. J. Syst. Evol. Microbiol.">
        <title>Arthrobacter vasquezii sp. nov., isolated from a soil sample from Union Glacier, Antarctica.</title>
        <authorList>
            <person name="Valenzuela-Ibaceta F."/>
            <person name="Carrasco V."/>
            <person name="Lagos-Moraga S."/>
            <person name="Dietz-Vargas C."/>
            <person name="Navarro C.A."/>
            <person name="Perez-Donoso J.M."/>
        </authorList>
    </citation>
    <scope>NUCLEOTIDE SEQUENCE [LARGE SCALE GENOMIC DNA]</scope>
    <source>
        <strain evidence="1 2">EH-1B-1</strain>
    </source>
</reference>
<evidence type="ECO:0000313" key="2">
    <source>
        <dbReference type="Proteomes" id="UP001220456"/>
    </source>
</evidence>
<name>A0ABT6CVA2_9MICC</name>
<dbReference type="RefSeq" id="WP_277357973.1">
    <property type="nucleotide sequence ID" value="NZ_JAROKN010000010.1"/>
</dbReference>
<dbReference type="EMBL" id="JAROKN010000010">
    <property type="protein sequence ID" value="MDF9277422.1"/>
    <property type="molecule type" value="Genomic_DNA"/>
</dbReference>
<keyword evidence="2" id="KW-1185">Reference proteome</keyword>
<dbReference type="Proteomes" id="UP001220456">
    <property type="component" value="Unassembled WGS sequence"/>
</dbReference>
<accession>A0ABT6CVA2</accession>
<comment type="caution">
    <text evidence="1">The sequence shown here is derived from an EMBL/GenBank/DDBJ whole genome shotgun (WGS) entry which is preliminary data.</text>
</comment>
<proteinExistence type="predicted"/>
<evidence type="ECO:0000313" key="1">
    <source>
        <dbReference type="EMBL" id="MDF9277422.1"/>
    </source>
</evidence>
<organism evidence="1 2">
    <name type="scientific">Arthrobacter vasquezii</name>
    <dbReference type="NCBI Taxonomy" id="2977629"/>
    <lineage>
        <taxon>Bacteria</taxon>
        <taxon>Bacillati</taxon>
        <taxon>Actinomycetota</taxon>
        <taxon>Actinomycetes</taxon>
        <taxon>Micrococcales</taxon>
        <taxon>Micrococcaceae</taxon>
        <taxon>Arthrobacter</taxon>
    </lineage>
</organism>